<sequence>MRIIVVELLQLNEMESGNWKAGQFRLTFRIGIAERPELARRLGVFLPSSHLIHDQLGQSILPTLDHGADFRPKSLGKAVDQLLILIRGLRRWDATCCA</sequence>
<dbReference type="Proteomes" id="UP000233551">
    <property type="component" value="Unassembled WGS sequence"/>
</dbReference>
<protein>
    <submittedName>
        <fullName evidence="1">Uncharacterized protein</fullName>
    </submittedName>
</protein>
<dbReference type="AlphaFoldDB" id="A0A2I0L303"/>
<evidence type="ECO:0000313" key="2">
    <source>
        <dbReference type="Proteomes" id="UP000233551"/>
    </source>
</evidence>
<comment type="caution">
    <text evidence="1">The sequence shown here is derived from an EMBL/GenBank/DDBJ whole genome shotgun (WGS) entry which is preliminary data.</text>
</comment>
<proteinExistence type="predicted"/>
<reference evidence="1 2" key="1">
    <citation type="submission" date="2017-11" db="EMBL/GenBank/DDBJ databases">
        <title>De-novo sequencing of pomegranate (Punica granatum L.) genome.</title>
        <authorList>
            <person name="Akparov Z."/>
            <person name="Amiraslanov A."/>
            <person name="Hajiyeva S."/>
            <person name="Abbasov M."/>
            <person name="Kaur K."/>
            <person name="Hamwieh A."/>
            <person name="Solovyev V."/>
            <person name="Salamov A."/>
            <person name="Braich B."/>
            <person name="Kosarev P."/>
            <person name="Mahmoud A."/>
            <person name="Hajiyev E."/>
            <person name="Babayeva S."/>
            <person name="Izzatullayeva V."/>
            <person name="Mammadov A."/>
            <person name="Mammadov A."/>
            <person name="Sharifova S."/>
            <person name="Ojaghi J."/>
            <person name="Eynullazada K."/>
            <person name="Bayramov B."/>
            <person name="Abdulazimova A."/>
            <person name="Shahmuradov I."/>
        </authorList>
    </citation>
    <scope>NUCLEOTIDE SEQUENCE [LARGE SCALE GENOMIC DNA]</scope>
    <source>
        <strain evidence="2">cv. AG2017</strain>
        <tissue evidence="1">Leaf</tissue>
    </source>
</reference>
<keyword evidence="2" id="KW-1185">Reference proteome</keyword>
<organism evidence="1 2">
    <name type="scientific">Punica granatum</name>
    <name type="common">Pomegranate</name>
    <dbReference type="NCBI Taxonomy" id="22663"/>
    <lineage>
        <taxon>Eukaryota</taxon>
        <taxon>Viridiplantae</taxon>
        <taxon>Streptophyta</taxon>
        <taxon>Embryophyta</taxon>
        <taxon>Tracheophyta</taxon>
        <taxon>Spermatophyta</taxon>
        <taxon>Magnoliopsida</taxon>
        <taxon>eudicotyledons</taxon>
        <taxon>Gunneridae</taxon>
        <taxon>Pentapetalae</taxon>
        <taxon>rosids</taxon>
        <taxon>malvids</taxon>
        <taxon>Myrtales</taxon>
        <taxon>Lythraceae</taxon>
        <taxon>Punica</taxon>
    </lineage>
</organism>
<gene>
    <name evidence="1" type="ORF">CRG98_004546</name>
</gene>
<dbReference type="EMBL" id="PGOL01000186">
    <property type="protein sequence ID" value="PKI75072.1"/>
    <property type="molecule type" value="Genomic_DNA"/>
</dbReference>
<accession>A0A2I0L303</accession>
<name>A0A2I0L303_PUNGR</name>
<evidence type="ECO:0000313" key="1">
    <source>
        <dbReference type="EMBL" id="PKI75072.1"/>
    </source>
</evidence>